<proteinExistence type="inferred from homology"/>
<reference evidence="4" key="2">
    <citation type="submission" date="2023-06" db="EMBL/GenBank/DDBJ databases">
        <authorList>
            <person name="Swenson N.G."/>
            <person name="Wegrzyn J.L."/>
            <person name="Mcevoy S.L."/>
        </authorList>
    </citation>
    <scope>NUCLEOTIDE SEQUENCE</scope>
    <source>
        <strain evidence="4">NS2018</strain>
        <tissue evidence="4">Leaf</tissue>
    </source>
</reference>
<dbReference type="SUPFAM" id="SSF47699">
    <property type="entry name" value="Bifunctional inhibitor/lipid-transfer protein/seed storage 2S albumin"/>
    <property type="match status" value="1"/>
</dbReference>
<name>A0AA39T140_ACESA</name>
<keyword evidence="5" id="KW-1185">Reference proteome</keyword>
<comment type="similarity">
    <text evidence="1">Belongs to the 2S seed storage albumins family.</text>
</comment>
<dbReference type="InterPro" id="IPR036312">
    <property type="entry name" value="Bifun_inhib/LTP/seed_sf"/>
</dbReference>
<dbReference type="EMBL" id="JAUESC010000003">
    <property type="protein sequence ID" value="KAK0599328.1"/>
    <property type="molecule type" value="Genomic_DNA"/>
</dbReference>
<organism evidence="4 5">
    <name type="scientific">Acer saccharum</name>
    <name type="common">Sugar maple</name>
    <dbReference type="NCBI Taxonomy" id="4024"/>
    <lineage>
        <taxon>Eukaryota</taxon>
        <taxon>Viridiplantae</taxon>
        <taxon>Streptophyta</taxon>
        <taxon>Embryophyta</taxon>
        <taxon>Tracheophyta</taxon>
        <taxon>Spermatophyta</taxon>
        <taxon>Magnoliopsida</taxon>
        <taxon>eudicotyledons</taxon>
        <taxon>Gunneridae</taxon>
        <taxon>Pentapetalae</taxon>
        <taxon>rosids</taxon>
        <taxon>malvids</taxon>
        <taxon>Sapindales</taxon>
        <taxon>Sapindaceae</taxon>
        <taxon>Hippocastanoideae</taxon>
        <taxon>Acereae</taxon>
        <taxon>Acer</taxon>
    </lineage>
</organism>
<keyword evidence="2" id="KW-0758">Storage protein</keyword>
<evidence type="ECO:0000313" key="4">
    <source>
        <dbReference type="EMBL" id="KAK0599328.1"/>
    </source>
</evidence>
<dbReference type="PANTHER" id="PTHR35496">
    <property type="entry name" value="2S SEED STORAGE PROTEIN 1-RELATED"/>
    <property type="match status" value="1"/>
</dbReference>
<reference evidence="4" key="1">
    <citation type="journal article" date="2022" name="Plant J.">
        <title>Strategies of tolerance reflected in two North American maple genomes.</title>
        <authorList>
            <person name="McEvoy S.L."/>
            <person name="Sezen U.U."/>
            <person name="Trouern-Trend A."/>
            <person name="McMahon S.M."/>
            <person name="Schaberg P.G."/>
            <person name="Yang J."/>
            <person name="Wegrzyn J.L."/>
            <person name="Swenson N.G."/>
        </authorList>
    </citation>
    <scope>NUCLEOTIDE SEQUENCE</scope>
    <source>
        <strain evidence="4">NS2018</strain>
    </source>
</reference>
<evidence type="ECO:0000256" key="2">
    <source>
        <dbReference type="ARBA" id="ARBA00022761"/>
    </source>
</evidence>
<accession>A0AA39T140</accession>
<dbReference type="InterPro" id="IPR000617">
    <property type="entry name" value="Napin/2SS/CON"/>
</dbReference>
<dbReference type="PANTHER" id="PTHR35496:SF4">
    <property type="entry name" value="2S SULFUR-RICH SEED STORAGE PROTEIN 2-LIKE"/>
    <property type="match status" value="1"/>
</dbReference>
<evidence type="ECO:0008006" key="6">
    <source>
        <dbReference type="Google" id="ProtNLM"/>
    </source>
</evidence>
<comment type="caution">
    <text evidence="4">The sequence shown here is derived from an EMBL/GenBank/DDBJ whole genome shotgun (WGS) entry which is preliminary data.</text>
</comment>
<protein>
    <recommendedName>
        <fullName evidence="6">Bifunctional inhibitor/plant lipid transfer protein/seed storage helical domain-containing protein</fullName>
    </recommendedName>
</protein>
<dbReference type="Gene3D" id="1.10.110.10">
    <property type="entry name" value="Plant lipid-transfer and hydrophobic proteins"/>
    <property type="match status" value="1"/>
</dbReference>
<dbReference type="AlphaFoldDB" id="A0AA39T140"/>
<sequence length="193" mass="22135">MRPVPDDEMVCVEHLGCCSDEMVAQSSEHLLTSWEYKILCNKHSYHGQQTHIPNSLAAILATATVLLLTATNTYALRTTISAVMIDEVTNPNHHQQSSCREEIQSAYPRNCGLYITRSPLRIAYDMLCCCEMERLDNECQCEALEQLIQEIKVQAEKKQQMGRMDMKDVIKRAENVPVYCNLQQRCKFQYLSL</sequence>
<evidence type="ECO:0000256" key="1">
    <source>
        <dbReference type="ARBA" id="ARBA00008262"/>
    </source>
</evidence>
<keyword evidence="3" id="KW-0708">Seed storage protein</keyword>
<dbReference type="GO" id="GO:0045735">
    <property type="term" value="F:nutrient reservoir activity"/>
    <property type="evidence" value="ECO:0007669"/>
    <property type="project" value="UniProtKB-KW"/>
</dbReference>
<gene>
    <name evidence="4" type="ORF">LWI29_004300</name>
</gene>
<evidence type="ECO:0000313" key="5">
    <source>
        <dbReference type="Proteomes" id="UP001168877"/>
    </source>
</evidence>
<evidence type="ECO:0000256" key="3">
    <source>
        <dbReference type="ARBA" id="ARBA00023129"/>
    </source>
</evidence>
<dbReference type="Proteomes" id="UP001168877">
    <property type="component" value="Unassembled WGS sequence"/>
</dbReference>